<keyword evidence="2" id="KW-1185">Reference proteome</keyword>
<dbReference type="Proteomes" id="UP000554482">
    <property type="component" value="Unassembled WGS sequence"/>
</dbReference>
<evidence type="ECO:0000313" key="1">
    <source>
        <dbReference type="EMBL" id="KAF5186347.1"/>
    </source>
</evidence>
<dbReference type="AlphaFoldDB" id="A0A7J6VNM1"/>
<comment type="caution">
    <text evidence="1">The sequence shown here is derived from an EMBL/GenBank/DDBJ whole genome shotgun (WGS) entry which is preliminary data.</text>
</comment>
<sequence>MENRSWWSWGERLVVDKVQDIRVDYPLLDKGIGGFRIHEELCNEIESGLSWVNNSLWCSNMGDVSIFIGVVNCICRNFSCFPLFADLTIHFIVSHSFPFLIRGRLRFFIG</sequence>
<gene>
    <name evidence="1" type="ORF">FRX31_024066</name>
</gene>
<proteinExistence type="predicted"/>
<evidence type="ECO:0000313" key="2">
    <source>
        <dbReference type="Proteomes" id="UP000554482"/>
    </source>
</evidence>
<dbReference type="EMBL" id="JABWDY010029415">
    <property type="protein sequence ID" value="KAF5186347.1"/>
    <property type="molecule type" value="Genomic_DNA"/>
</dbReference>
<organism evidence="1 2">
    <name type="scientific">Thalictrum thalictroides</name>
    <name type="common">Rue-anemone</name>
    <name type="synonym">Anemone thalictroides</name>
    <dbReference type="NCBI Taxonomy" id="46969"/>
    <lineage>
        <taxon>Eukaryota</taxon>
        <taxon>Viridiplantae</taxon>
        <taxon>Streptophyta</taxon>
        <taxon>Embryophyta</taxon>
        <taxon>Tracheophyta</taxon>
        <taxon>Spermatophyta</taxon>
        <taxon>Magnoliopsida</taxon>
        <taxon>Ranunculales</taxon>
        <taxon>Ranunculaceae</taxon>
        <taxon>Thalictroideae</taxon>
        <taxon>Thalictrum</taxon>
    </lineage>
</organism>
<reference evidence="1 2" key="1">
    <citation type="submission" date="2020-06" db="EMBL/GenBank/DDBJ databases">
        <title>Transcriptomic and genomic resources for Thalictrum thalictroides and T. hernandezii: Facilitating candidate gene discovery in an emerging model plant lineage.</title>
        <authorList>
            <person name="Arias T."/>
            <person name="Riano-Pachon D.M."/>
            <person name="Di Stilio V.S."/>
        </authorList>
    </citation>
    <scope>NUCLEOTIDE SEQUENCE [LARGE SCALE GENOMIC DNA]</scope>
    <source>
        <strain evidence="2">cv. WT478/WT964</strain>
        <tissue evidence="1">Leaves</tissue>
    </source>
</reference>
<name>A0A7J6VNM1_THATH</name>
<protein>
    <submittedName>
        <fullName evidence="1">Uncharacterized protein</fullName>
    </submittedName>
</protein>
<accession>A0A7J6VNM1</accession>